<keyword evidence="5" id="KW-1185">Reference proteome</keyword>
<dbReference type="Gene3D" id="1.25.40.280">
    <property type="entry name" value="alix/aip1 like domains"/>
    <property type="match status" value="1"/>
</dbReference>
<evidence type="ECO:0000313" key="6">
    <source>
        <dbReference type="WBParaSite" id="SSLN_0000140301-mRNA-1"/>
    </source>
</evidence>
<feature type="domain" description="BRO1" evidence="3">
    <location>
        <begin position="102"/>
        <end position="218"/>
    </location>
</feature>
<feature type="region of interest" description="Disordered" evidence="2">
    <location>
        <begin position="48"/>
        <end position="100"/>
    </location>
</feature>
<evidence type="ECO:0000313" key="5">
    <source>
        <dbReference type="Proteomes" id="UP000275846"/>
    </source>
</evidence>
<gene>
    <name evidence="4" type="ORF">SSLN_LOCUS1349</name>
</gene>
<evidence type="ECO:0000256" key="2">
    <source>
        <dbReference type="SAM" id="MobiDB-lite"/>
    </source>
</evidence>
<dbReference type="Proteomes" id="UP000275846">
    <property type="component" value="Unassembled WGS sequence"/>
</dbReference>
<dbReference type="Pfam" id="PF03097">
    <property type="entry name" value="BRO1"/>
    <property type="match status" value="1"/>
</dbReference>
<protein>
    <submittedName>
        <fullName evidence="6">BRO1 domain-containing protein</fullName>
    </submittedName>
</protein>
<evidence type="ECO:0000313" key="4">
    <source>
        <dbReference type="EMBL" id="VDL87524.1"/>
    </source>
</evidence>
<dbReference type="OrthoDB" id="10266451at2759"/>
<dbReference type="EMBL" id="UYSU01002582">
    <property type="protein sequence ID" value="VDL87524.1"/>
    <property type="molecule type" value="Genomic_DNA"/>
</dbReference>
<evidence type="ECO:0000256" key="1">
    <source>
        <dbReference type="ARBA" id="ARBA00008901"/>
    </source>
</evidence>
<organism evidence="6">
    <name type="scientific">Schistocephalus solidus</name>
    <name type="common">Tapeworm</name>
    <dbReference type="NCBI Taxonomy" id="70667"/>
    <lineage>
        <taxon>Eukaryota</taxon>
        <taxon>Metazoa</taxon>
        <taxon>Spiralia</taxon>
        <taxon>Lophotrochozoa</taxon>
        <taxon>Platyhelminthes</taxon>
        <taxon>Cestoda</taxon>
        <taxon>Eucestoda</taxon>
        <taxon>Diphyllobothriidea</taxon>
        <taxon>Diphyllobothriidae</taxon>
        <taxon>Schistocephalus</taxon>
    </lineage>
</organism>
<dbReference type="PANTHER" id="PTHR23032">
    <property type="entry name" value="BRO1 DOMAIN-CONTAINING PROTEIN BROX"/>
    <property type="match status" value="1"/>
</dbReference>
<dbReference type="WBParaSite" id="SSLN_0000140301-mRNA-1">
    <property type="protein sequence ID" value="SSLN_0000140301-mRNA-1"/>
    <property type="gene ID" value="SSLN_0000140301"/>
</dbReference>
<dbReference type="PANTHER" id="PTHR23032:SF13">
    <property type="entry name" value="BRO1 DOMAIN-CONTAINING PROTEIN BROX"/>
    <property type="match status" value="1"/>
</dbReference>
<name>A0A183SAV1_SCHSO</name>
<dbReference type="AlphaFoldDB" id="A0A183SAV1"/>
<accession>A0A183SAV1</accession>
<evidence type="ECO:0000259" key="3">
    <source>
        <dbReference type="Pfam" id="PF03097"/>
    </source>
</evidence>
<feature type="compositionally biased region" description="Basic and acidic residues" evidence="2">
    <location>
        <begin position="77"/>
        <end position="96"/>
    </location>
</feature>
<feature type="compositionally biased region" description="Acidic residues" evidence="2">
    <location>
        <begin position="59"/>
        <end position="76"/>
    </location>
</feature>
<dbReference type="InterPro" id="IPR038499">
    <property type="entry name" value="BRO1_sf"/>
</dbReference>
<dbReference type="InterPro" id="IPR004328">
    <property type="entry name" value="BRO1_dom"/>
</dbReference>
<sequence>MLCSHAADRRRRLLDMFSDPNLSAETLIESTNQYISMLMGFVEAPEVDGPAMPESSISDTDESESEVEDVGNEAGDDAPKDETKVKGKKSKAEPKPKSKPAIKTRLSLRRVVRYSWSNSLSRQPKATSLYDAYFELFGILFNLAQWYSKHAAKVAAGNQVTVEEAVDVHKSLRYAAGVYTYLRDNVAPKINVPIPKGSDLDRDVLDAYIKQCLVEAQEGRSLSRFLAVIIAKYLCTFKRR</sequence>
<proteinExistence type="inferred from homology"/>
<reference evidence="4 5" key="2">
    <citation type="submission" date="2018-11" db="EMBL/GenBank/DDBJ databases">
        <authorList>
            <consortium name="Pathogen Informatics"/>
        </authorList>
    </citation>
    <scope>NUCLEOTIDE SEQUENCE [LARGE SCALE GENOMIC DNA]</scope>
    <source>
        <strain evidence="4 5">NST_G2</strain>
    </source>
</reference>
<comment type="similarity">
    <text evidence="1">Belongs to the BROX family.</text>
</comment>
<dbReference type="STRING" id="70667.A0A183SAV1"/>
<reference evidence="6" key="1">
    <citation type="submission" date="2016-06" db="UniProtKB">
        <authorList>
            <consortium name="WormBaseParasite"/>
        </authorList>
    </citation>
    <scope>IDENTIFICATION</scope>
</reference>
<dbReference type="InterPro" id="IPR038898">
    <property type="entry name" value="BROX"/>
</dbReference>